<protein>
    <recommendedName>
        <fullName evidence="3">DUF2500 domain-containing protein</fullName>
    </recommendedName>
</protein>
<sequence>MVTAIVIPIICIYFYWVTRREIREQNKKWNDLSYCAEEAIVTGTITKVYKEKQRFYYNRYIQVIELTIKTDLKIIKVKKVLPLKKQVDTDQFCIGDHVRLYGNWHSGYFRFNRSEKIKTVN</sequence>
<proteinExistence type="predicted"/>
<dbReference type="Proteomes" id="UP001601059">
    <property type="component" value="Unassembled WGS sequence"/>
</dbReference>
<evidence type="ECO:0000313" key="1">
    <source>
        <dbReference type="EMBL" id="MFE8703665.1"/>
    </source>
</evidence>
<reference evidence="1 2" key="1">
    <citation type="submission" date="2024-08" db="EMBL/GenBank/DDBJ databases">
        <title>Two novel Cytobacillus novel species.</title>
        <authorList>
            <person name="Liu G."/>
        </authorList>
    </citation>
    <scope>NUCLEOTIDE SEQUENCE [LARGE SCALE GENOMIC DNA]</scope>
    <source>
        <strain evidence="1 2">FJAT-54145</strain>
    </source>
</reference>
<accession>A0ABW6KLE8</accession>
<name>A0ABW6KLE8_9BACI</name>
<evidence type="ECO:0000313" key="2">
    <source>
        <dbReference type="Proteomes" id="UP001601059"/>
    </source>
</evidence>
<gene>
    <name evidence="1" type="ORF">ACFYKX_24155</name>
</gene>
<organism evidence="1 2">
    <name type="scientific">Cytobacillus spartinae</name>
    <dbReference type="NCBI Taxonomy" id="3299023"/>
    <lineage>
        <taxon>Bacteria</taxon>
        <taxon>Bacillati</taxon>
        <taxon>Bacillota</taxon>
        <taxon>Bacilli</taxon>
        <taxon>Bacillales</taxon>
        <taxon>Bacillaceae</taxon>
        <taxon>Cytobacillus</taxon>
    </lineage>
</organism>
<comment type="caution">
    <text evidence="1">The sequence shown here is derived from an EMBL/GenBank/DDBJ whole genome shotgun (WGS) entry which is preliminary data.</text>
</comment>
<dbReference type="RefSeq" id="WP_389364391.1">
    <property type="nucleotide sequence ID" value="NZ_JBIACK010000018.1"/>
</dbReference>
<dbReference type="EMBL" id="JBIACK010000018">
    <property type="protein sequence ID" value="MFE8703665.1"/>
    <property type="molecule type" value="Genomic_DNA"/>
</dbReference>
<keyword evidence="2" id="KW-1185">Reference proteome</keyword>
<evidence type="ECO:0008006" key="3">
    <source>
        <dbReference type="Google" id="ProtNLM"/>
    </source>
</evidence>